<reference evidence="3" key="1">
    <citation type="submission" date="2022-10" db="EMBL/GenBank/DDBJ databases">
        <title>Gaoshiqiia sediminis gen. nov., sp. nov., isolated from coastal sediment.</title>
        <authorList>
            <person name="Yu W.X."/>
            <person name="Mu D.S."/>
            <person name="Du J.Z."/>
            <person name="Liang Y.Q."/>
        </authorList>
    </citation>
    <scope>NUCLEOTIDE SEQUENCE</scope>
    <source>
        <strain evidence="3">A06</strain>
    </source>
</reference>
<dbReference type="PANTHER" id="PTHR10569">
    <property type="entry name" value="GLYCOGEN DEBRANCHING ENZYME"/>
    <property type="match status" value="1"/>
</dbReference>
<dbReference type="Gene3D" id="1.50.10.10">
    <property type="match status" value="1"/>
</dbReference>
<protein>
    <submittedName>
        <fullName evidence="3">Amylo-alpha-1,6-glucosidase</fullName>
    </submittedName>
</protein>
<feature type="domain" description="Glycogen debranching enzyme bacterial and archaeal type N-terminal" evidence="2">
    <location>
        <begin position="20"/>
        <end position="240"/>
    </location>
</feature>
<dbReference type="GO" id="GO:0005980">
    <property type="term" value="P:glycogen catabolic process"/>
    <property type="evidence" value="ECO:0007669"/>
    <property type="project" value="InterPro"/>
</dbReference>
<evidence type="ECO:0000259" key="2">
    <source>
        <dbReference type="Pfam" id="PF12439"/>
    </source>
</evidence>
<dbReference type="Proteomes" id="UP001163821">
    <property type="component" value="Unassembled WGS sequence"/>
</dbReference>
<proteinExistence type="predicted"/>
<sequence>MSYLKFDKSSLVNLEYSLSREVLRSNRAGSYMSTTLAGCNTRKYHGLLVCPVPQLGGGKHVLVSSLDETVIQHGAEFNLGIHQYEGDHYEPKGHKYIRDYEMETVPKTTWRVGGVILTKERLLVENEEQALVRYTLEDAHSPTTLRFKPFLAFRSIHELSKANMYANTKFTPVPNGIKMQLYEGYPVLHMQFSKEAEFIPAPDWYKKIEYSKEQERGYDYREDLFVPGYFEVAIKKGESIVFSASTFEVKTASLKTKFTREQNKRTPRSSFLNCLANSAQQFIMRHGNQTDIIAGFPWYNGNTRQTFVALPGLTLALDDKQTFEDVLDTQLTRLKDGLFTKMGNTPGSGYDSMDAPLWFFWALQQLACKHNLCDQIWEKYSPAMKQILAAYKNGTAYNIKMMENGLIRSDAENVALTWMDSYIDGKPVVKRDGMPVETNALWYNAVCFALELAYTQNDKSFIAEWEPWPSIIAKSFIQTFWCEERGYLADCVKDGQRDLTVRPNMVIAAALDYTPLDREKQKSILSMAKKQLLTPRGLRSLTPDSPHYEGLCDGSVAAREKAVHQGTVWPWLIQFYVEGYLKIHQRGGLPHLRQIVEGFERDMTEHCIGTIAEMYNGNPPHNAKGAISQAWSVAAVIRAFKLLVKFEA</sequence>
<dbReference type="InterPro" id="IPR008928">
    <property type="entry name" value="6-hairpin_glycosidase_sf"/>
</dbReference>
<name>A0AA41Y7H9_9BACT</name>
<dbReference type="InterPro" id="IPR010401">
    <property type="entry name" value="AGL/Gdb1"/>
</dbReference>
<dbReference type="InterPro" id="IPR012341">
    <property type="entry name" value="6hp_glycosidase-like_sf"/>
</dbReference>
<dbReference type="GO" id="GO:0004135">
    <property type="term" value="F:amylo-alpha-1,6-glucosidase activity"/>
    <property type="evidence" value="ECO:0007669"/>
    <property type="project" value="InterPro"/>
</dbReference>
<gene>
    <name evidence="3" type="ORF">N2K84_11705</name>
</gene>
<keyword evidence="4" id="KW-1185">Reference proteome</keyword>
<dbReference type="GO" id="GO:0004134">
    <property type="term" value="F:4-alpha-glucanotransferase activity"/>
    <property type="evidence" value="ECO:0007669"/>
    <property type="project" value="InterPro"/>
</dbReference>
<dbReference type="EMBL" id="JAPAAF010000016">
    <property type="protein sequence ID" value="MCW0483399.1"/>
    <property type="molecule type" value="Genomic_DNA"/>
</dbReference>
<dbReference type="RefSeq" id="WP_282592001.1">
    <property type="nucleotide sequence ID" value="NZ_JAPAAF010000016.1"/>
</dbReference>
<evidence type="ECO:0000313" key="3">
    <source>
        <dbReference type="EMBL" id="MCW0483399.1"/>
    </source>
</evidence>
<dbReference type="SUPFAM" id="SSF48208">
    <property type="entry name" value="Six-hairpin glycosidases"/>
    <property type="match status" value="1"/>
</dbReference>
<dbReference type="InterPro" id="IPR032790">
    <property type="entry name" value="GDE_C"/>
</dbReference>
<dbReference type="AlphaFoldDB" id="A0AA41Y7H9"/>
<accession>A0AA41Y7H9</accession>
<dbReference type="PANTHER" id="PTHR10569:SF2">
    <property type="entry name" value="GLYCOGEN DEBRANCHING ENZYME"/>
    <property type="match status" value="1"/>
</dbReference>
<dbReference type="Pfam" id="PF12439">
    <property type="entry name" value="GDE_N"/>
    <property type="match status" value="1"/>
</dbReference>
<evidence type="ECO:0000259" key="1">
    <source>
        <dbReference type="Pfam" id="PF06202"/>
    </source>
</evidence>
<organism evidence="3 4">
    <name type="scientific">Gaoshiqia sediminis</name>
    <dbReference type="NCBI Taxonomy" id="2986998"/>
    <lineage>
        <taxon>Bacteria</taxon>
        <taxon>Pseudomonadati</taxon>
        <taxon>Bacteroidota</taxon>
        <taxon>Bacteroidia</taxon>
        <taxon>Marinilabiliales</taxon>
        <taxon>Prolixibacteraceae</taxon>
        <taxon>Gaoshiqia</taxon>
    </lineage>
</organism>
<evidence type="ECO:0000313" key="4">
    <source>
        <dbReference type="Proteomes" id="UP001163821"/>
    </source>
</evidence>
<dbReference type="Pfam" id="PF06202">
    <property type="entry name" value="GDE_C"/>
    <property type="match status" value="1"/>
</dbReference>
<feature type="domain" description="Glycogen debranching enzyme C-terminal" evidence="1">
    <location>
        <begin position="278"/>
        <end position="638"/>
    </location>
</feature>
<dbReference type="InterPro" id="IPR024742">
    <property type="entry name" value="Glycogen_debranch_N"/>
</dbReference>
<comment type="caution">
    <text evidence="3">The sequence shown here is derived from an EMBL/GenBank/DDBJ whole genome shotgun (WGS) entry which is preliminary data.</text>
</comment>